<keyword evidence="3" id="KW-0929">Antimicrobial</keyword>
<dbReference type="GO" id="GO:0003796">
    <property type="term" value="F:lysozyme activity"/>
    <property type="evidence" value="ECO:0007669"/>
    <property type="project" value="UniProtKB-EC"/>
</dbReference>
<keyword evidence="7" id="KW-1015">Disulfide bond</keyword>
<dbReference type="InterPro" id="IPR008597">
    <property type="entry name" value="Invert_lysozyme"/>
</dbReference>
<evidence type="ECO:0000256" key="2">
    <source>
        <dbReference type="ARBA" id="ARBA00012732"/>
    </source>
</evidence>
<dbReference type="GO" id="GO:0031640">
    <property type="term" value="P:killing of cells of another organism"/>
    <property type="evidence" value="ECO:0007669"/>
    <property type="project" value="UniProtKB-KW"/>
</dbReference>
<feature type="disulfide bond" evidence="7">
    <location>
        <begin position="33"/>
        <end position="39"/>
    </location>
</feature>
<keyword evidence="5" id="KW-0378">Hydrolase</keyword>
<evidence type="ECO:0000256" key="5">
    <source>
        <dbReference type="ARBA" id="ARBA00022801"/>
    </source>
</evidence>
<feature type="disulfide bond" evidence="7">
    <location>
        <begin position="86"/>
        <end position="92"/>
    </location>
</feature>
<dbReference type="PANTHER" id="PTHR11195:SF22">
    <property type="entry name" value="LYSOZYME"/>
    <property type="match status" value="1"/>
</dbReference>
<organism evidence="9 10">
    <name type="scientific">Portunus trituberculatus</name>
    <name type="common">Swimming crab</name>
    <name type="synonym">Neptunus trituberculatus</name>
    <dbReference type="NCBI Taxonomy" id="210409"/>
    <lineage>
        <taxon>Eukaryota</taxon>
        <taxon>Metazoa</taxon>
        <taxon>Ecdysozoa</taxon>
        <taxon>Arthropoda</taxon>
        <taxon>Crustacea</taxon>
        <taxon>Multicrustacea</taxon>
        <taxon>Malacostraca</taxon>
        <taxon>Eumalacostraca</taxon>
        <taxon>Eucarida</taxon>
        <taxon>Decapoda</taxon>
        <taxon>Pleocyemata</taxon>
        <taxon>Brachyura</taxon>
        <taxon>Eubrachyura</taxon>
        <taxon>Portunoidea</taxon>
        <taxon>Portunidae</taxon>
        <taxon>Portuninae</taxon>
        <taxon>Portunus</taxon>
    </lineage>
</organism>
<dbReference type="FunFam" id="1.10.530.10:FF:000019">
    <property type="entry name" value="lysozyme"/>
    <property type="match status" value="1"/>
</dbReference>
<evidence type="ECO:0000313" key="9">
    <source>
        <dbReference type="EMBL" id="MPC24667.1"/>
    </source>
</evidence>
<evidence type="ECO:0000256" key="8">
    <source>
        <dbReference type="SAM" id="SignalP"/>
    </source>
</evidence>
<feature type="disulfide bond" evidence="7">
    <location>
        <begin position="28"/>
        <end position="116"/>
    </location>
</feature>
<keyword evidence="10" id="KW-1185">Reference proteome</keyword>
<dbReference type="SUPFAM" id="SSF53955">
    <property type="entry name" value="Lysozyme-like"/>
    <property type="match status" value="1"/>
</dbReference>
<feature type="signal peptide" evidence="8">
    <location>
        <begin position="1"/>
        <end position="22"/>
    </location>
</feature>
<dbReference type="EC" id="3.2.1.17" evidence="2"/>
<feature type="chain" id="PRO_5022890940" description="lysozyme" evidence="8">
    <location>
        <begin position="23"/>
        <end position="153"/>
    </location>
</feature>
<dbReference type="PROSITE" id="PS00018">
    <property type="entry name" value="EF_HAND_1"/>
    <property type="match status" value="1"/>
</dbReference>
<dbReference type="PANTHER" id="PTHR11195">
    <property type="entry name" value="DESTABILASE-RELATED"/>
    <property type="match status" value="1"/>
</dbReference>
<dbReference type="EMBL" id="VSRR010001359">
    <property type="protein sequence ID" value="MPC24667.1"/>
    <property type="molecule type" value="Genomic_DNA"/>
</dbReference>
<keyword evidence="6" id="KW-0326">Glycosidase</keyword>
<proteinExistence type="predicted"/>
<evidence type="ECO:0000256" key="3">
    <source>
        <dbReference type="ARBA" id="ARBA00022529"/>
    </source>
</evidence>
<dbReference type="PROSITE" id="PS51909">
    <property type="entry name" value="LYSOZYME_I"/>
    <property type="match status" value="1"/>
</dbReference>
<keyword evidence="4" id="KW-0081">Bacteriolytic enzyme</keyword>
<comment type="caution">
    <text evidence="9">The sequence shown here is derived from an EMBL/GenBank/DDBJ whole genome shotgun (WGS) entry which is preliminary data.</text>
</comment>
<dbReference type="GO" id="GO:0042742">
    <property type="term" value="P:defense response to bacterium"/>
    <property type="evidence" value="ECO:0007669"/>
    <property type="project" value="UniProtKB-KW"/>
</dbReference>
<dbReference type="Proteomes" id="UP000324222">
    <property type="component" value="Unassembled WGS sequence"/>
</dbReference>
<dbReference type="Pfam" id="PF05497">
    <property type="entry name" value="Destabilase"/>
    <property type="match status" value="1"/>
</dbReference>
<evidence type="ECO:0000256" key="4">
    <source>
        <dbReference type="ARBA" id="ARBA00022638"/>
    </source>
</evidence>
<dbReference type="InterPro" id="IPR018247">
    <property type="entry name" value="EF_Hand_1_Ca_BS"/>
</dbReference>
<evidence type="ECO:0000256" key="1">
    <source>
        <dbReference type="ARBA" id="ARBA00000632"/>
    </source>
</evidence>
<gene>
    <name evidence="9" type="primary">lysoz</name>
    <name evidence="9" type="ORF">E2C01_017755</name>
</gene>
<evidence type="ECO:0000256" key="7">
    <source>
        <dbReference type="PIRSR" id="PIRSR608597-3"/>
    </source>
</evidence>
<sequence length="153" mass="16903">MLKQIVCTLLIFVILLTVSADADVDANCLGCMCEAATRCNATTACHHSGGGYFCGPFHISWAYWADAKKPVLLHDDPNRQGAFEDCAKDLYCSASVVRTYMKTFAQDCDGDGVITCKDYVRLHKLGRLGCSAPLPKDRFTSQFEECVTRLNVY</sequence>
<dbReference type="CDD" id="cd16890">
    <property type="entry name" value="lyz_i"/>
    <property type="match status" value="1"/>
</dbReference>
<protein>
    <recommendedName>
        <fullName evidence="2">lysozyme</fullName>
        <ecNumber evidence="2">3.2.1.17</ecNumber>
    </recommendedName>
</protein>
<dbReference type="Gene3D" id="1.10.530.10">
    <property type="match status" value="1"/>
</dbReference>
<reference evidence="9 10" key="1">
    <citation type="submission" date="2019-05" db="EMBL/GenBank/DDBJ databases">
        <title>Another draft genome of Portunus trituberculatus and its Hox gene families provides insights of decapod evolution.</title>
        <authorList>
            <person name="Jeong J.-H."/>
            <person name="Song I."/>
            <person name="Kim S."/>
            <person name="Choi T."/>
            <person name="Kim D."/>
            <person name="Ryu S."/>
            <person name="Kim W."/>
        </authorList>
    </citation>
    <scope>NUCLEOTIDE SEQUENCE [LARGE SCALE GENOMIC DNA]</scope>
    <source>
        <tissue evidence="9">Muscle</tissue>
    </source>
</reference>
<dbReference type="InterPro" id="IPR023346">
    <property type="entry name" value="Lysozyme-like_dom_sf"/>
</dbReference>
<dbReference type="AlphaFoldDB" id="A0A5B7DUD8"/>
<evidence type="ECO:0000313" key="10">
    <source>
        <dbReference type="Proteomes" id="UP000324222"/>
    </source>
</evidence>
<feature type="disulfide bond" evidence="7">
    <location>
        <begin position="45"/>
        <end position="54"/>
    </location>
</feature>
<accession>A0A5B7DUD8</accession>
<name>A0A5B7DUD8_PORTR</name>
<comment type="catalytic activity">
    <reaction evidence="1">
        <text>Hydrolysis of (1-&gt;4)-beta-linkages between N-acetylmuramic acid and N-acetyl-D-glucosamine residues in a peptidoglycan and between N-acetyl-D-glucosamine residues in chitodextrins.</text>
        <dbReference type="EC" id="3.2.1.17"/>
    </reaction>
</comment>
<evidence type="ECO:0000256" key="6">
    <source>
        <dbReference type="ARBA" id="ARBA00023295"/>
    </source>
</evidence>
<keyword evidence="8" id="KW-0732">Signal</keyword>
<dbReference type="OrthoDB" id="6337871at2759"/>